<dbReference type="InterPro" id="IPR009711">
    <property type="entry name" value="UPF0473"/>
</dbReference>
<evidence type="ECO:0000313" key="2">
    <source>
        <dbReference type="Proteomes" id="UP001597452"/>
    </source>
</evidence>
<name>A0ABW5Q6V9_9BACI</name>
<reference evidence="2" key="1">
    <citation type="journal article" date="2019" name="Int. J. Syst. Evol. Microbiol.">
        <title>The Global Catalogue of Microorganisms (GCM) 10K type strain sequencing project: providing services to taxonomists for standard genome sequencing and annotation.</title>
        <authorList>
            <consortium name="The Broad Institute Genomics Platform"/>
            <consortium name="The Broad Institute Genome Sequencing Center for Infectious Disease"/>
            <person name="Wu L."/>
            <person name="Ma J."/>
        </authorList>
    </citation>
    <scope>NUCLEOTIDE SEQUENCE [LARGE SCALE GENOMIC DNA]</scope>
    <source>
        <strain evidence="2">TISTR 1571</strain>
    </source>
</reference>
<proteinExistence type="predicted"/>
<dbReference type="Pfam" id="PF06949">
    <property type="entry name" value="DUF1292"/>
    <property type="match status" value="1"/>
</dbReference>
<gene>
    <name evidence="1" type="ORF">ACFSW4_00190</name>
</gene>
<sequence length="86" mass="10062">MTENRDRIMIRDEQGEERELIVEALFDMEDDSYALLKDDYDTILMKIEQEGSEQYLVPIEDPKVRDSIIDAYEIALEATPGDNEDF</sequence>
<dbReference type="Proteomes" id="UP001597452">
    <property type="component" value="Unassembled WGS sequence"/>
</dbReference>
<evidence type="ECO:0000313" key="1">
    <source>
        <dbReference type="EMBL" id="MFD2637302.1"/>
    </source>
</evidence>
<dbReference type="RefSeq" id="WP_279401868.1">
    <property type="nucleotide sequence ID" value="NZ_JBHUMZ010000003.1"/>
</dbReference>
<protein>
    <submittedName>
        <fullName evidence="1">DUF1292 domain-containing protein</fullName>
    </submittedName>
</protein>
<accession>A0ABW5Q6V9</accession>
<keyword evidence="2" id="KW-1185">Reference proteome</keyword>
<comment type="caution">
    <text evidence="1">The sequence shown here is derived from an EMBL/GenBank/DDBJ whole genome shotgun (WGS) entry which is preliminary data.</text>
</comment>
<organism evidence="1 2">
    <name type="scientific">Piscibacillus salipiscarius</name>
    <dbReference type="NCBI Taxonomy" id="299480"/>
    <lineage>
        <taxon>Bacteria</taxon>
        <taxon>Bacillati</taxon>
        <taxon>Bacillota</taxon>
        <taxon>Bacilli</taxon>
        <taxon>Bacillales</taxon>
        <taxon>Bacillaceae</taxon>
        <taxon>Piscibacillus</taxon>
    </lineage>
</organism>
<dbReference type="EMBL" id="JBHUMZ010000003">
    <property type="protein sequence ID" value="MFD2637302.1"/>
    <property type="molecule type" value="Genomic_DNA"/>
</dbReference>